<reference evidence="3" key="1">
    <citation type="submission" date="2022-09" db="EMBL/GenBank/DDBJ databases">
        <title>Fusarium specimens isolated from Avocado Roots.</title>
        <authorList>
            <person name="Stajich J."/>
            <person name="Roper C."/>
            <person name="Heimlech-Rivalta G."/>
        </authorList>
    </citation>
    <scope>NUCLEOTIDE SEQUENCE</scope>
    <source>
        <strain evidence="3">CF00136</strain>
    </source>
</reference>
<dbReference type="PANTHER" id="PTHR47425">
    <property type="entry name" value="FARB-RELATED"/>
    <property type="match status" value="1"/>
</dbReference>
<protein>
    <recommendedName>
        <fullName evidence="2">Xylanolytic transcriptional activator regulatory domain-containing protein</fullName>
    </recommendedName>
</protein>
<evidence type="ECO:0000259" key="2">
    <source>
        <dbReference type="Pfam" id="PF04082"/>
    </source>
</evidence>
<dbReference type="GO" id="GO:0006351">
    <property type="term" value="P:DNA-templated transcription"/>
    <property type="evidence" value="ECO:0007669"/>
    <property type="project" value="InterPro"/>
</dbReference>
<evidence type="ECO:0000313" key="4">
    <source>
        <dbReference type="Proteomes" id="UP001152049"/>
    </source>
</evidence>
<proteinExistence type="predicted"/>
<evidence type="ECO:0000256" key="1">
    <source>
        <dbReference type="ARBA" id="ARBA00023242"/>
    </source>
</evidence>
<dbReference type="GO" id="GO:0003677">
    <property type="term" value="F:DNA binding"/>
    <property type="evidence" value="ECO:0007669"/>
    <property type="project" value="InterPro"/>
</dbReference>
<keyword evidence="1" id="KW-0539">Nucleus</keyword>
<sequence length="703" mass="78635">MNLPSPSDLCLPSAPFDYSPEYDLESPSTCLQELLAPASMGYTRDKINDAQPSAGQKEVETYKTAGGAKMRSRSDAELTGQSHIIYSHYPFLDLDISGLEPDDVHFLEAQSCFSVPTREALDDFVREYFLHVHPGLPLLDEALFWDMYSSNKQSRYRSTVSLFVFQAMLFASCSFVPFSTLKSLGFTSMRNARDKYYRRAKLLFDFCGGKNLVSNAQGALLLSYNATMKDQRRTNSIWLATSIHLAQAAGADQFHTGSGQSSSATNELKRLWWCCIVRDRILPLGVRRQLHITWLDLTQGHYMLSEQDFAREIEESQVYEPQTKRTLIQLFISLCELAVPLTDVIKTVYATGQPTTNAESPIIRNPQQTNESIRSCEAGLDAWFDKATIQFPTPAGIISSEESLVLYTNLMYIYYYSARFALYQHEAFVISLGSQGAGLDDRLRRTRNELEDATLRITENLKELIQLKVGKFLPISIVAYAALPLVLHILDVKLAKKPAQTAQKQGRLNVYMEAMKGMQNLYDGVDDVWTFVTAAVDYATVWKRDSESNYDGLNIDAGRAITSKSSVSIKAADDWGNVLVQEPILYFRLSRTIDLSLALGRYSEDSALCLAPRSIRFPSPRVVFIDVGDLDHAVQGGVCGSNKGSSDNDQASEGTPDQFTLTSQMLDEIDNYVACDFGFDDLESPISLDKFEMDIEQAESSVP</sequence>
<gene>
    <name evidence="3" type="ORF">NW762_012671</name>
</gene>
<dbReference type="AlphaFoldDB" id="A0A9W8V8B8"/>
<feature type="domain" description="Xylanolytic transcriptional activator regulatory" evidence="2">
    <location>
        <begin position="127"/>
        <end position="384"/>
    </location>
</feature>
<accession>A0A9W8V8B8</accession>
<name>A0A9W8V8B8_9HYPO</name>
<dbReference type="Pfam" id="PF04082">
    <property type="entry name" value="Fungal_trans"/>
    <property type="match status" value="1"/>
</dbReference>
<dbReference type="OrthoDB" id="5121955at2759"/>
<dbReference type="InterPro" id="IPR007219">
    <property type="entry name" value="XnlR_reg_dom"/>
</dbReference>
<dbReference type="Proteomes" id="UP001152049">
    <property type="component" value="Unassembled WGS sequence"/>
</dbReference>
<keyword evidence="4" id="KW-1185">Reference proteome</keyword>
<dbReference type="CDD" id="cd12148">
    <property type="entry name" value="fungal_TF_MHR"/>
    <property type="match status" value="1"/>
</dbReference>
<dbReference type="PANTHER" id="PTHR47425:SF2">
    <property type="entry name" value="FARB-RELATED"/>
    <property type="match status" value="1"/>
</dbReference>
<comment type="caution">
    <text evidence="3">The sequence shown here is derived from an EMBL/GenBank/DDBJ whole genome shotgun (WGS) entry which is preliminary data.</text>
</comment>
<evidence type="ECO:0000313" key="3">
    <source>
        <dbReference type="EMBL" id="KAJ4248833.1"/>
    </source>
</evidence>
<dbReference type="InterPro" id="IPR052761">
    <property type="entry name" value="Fungal_Detox/Toxin_TFs"/>
</dbReference>
<dbReference type="EMBL" id="JAOQAZ010000035">
    <property type="protein sequence ID" value="KAJ4248833.1"/>
    <property type="molecule type" value="Genomic_DNA"/>
</dbReference>
<dbReference type="GO" id="GO:0008270">
    <property type="term" value="F:zinc ion binding"/>
    <property type="evidence" value="ECO:0007669"/>
    <property type="project" value="InterPro"/>
</dbReference>
<organism evidence="3 4">
    <name type="scientific">Fusarium torreyae</name>
    <dbReference type="NCBI Taxonomy" id="1237075"/>
    <lineage>
        <taxon>Eukaryota</taxon>
        <taxon>Fungi</taxon>
        <taxon>Dikarya</taxon>
        <taxon>Ascomycota</taxon>
        <taxon>Pezizomycotina</taxon>
        <taxon>Sordariomycetes</taxon>
        <taxon>Hypocreomycetidae</taxon>
        <taxon>Hypocreales</taxon>
        <taxon>Nectriaceae</taxon>
        <taxon>Fusarium</taxon>
    </lineage>
</organism>